<protein>
    <submittedName>
        <fullName evidence="4">Trehalose utilization</fullName>
    </submittedName>
</protein>
<accession>A0A518E2D8</accession>
<name>A0A518E2D8_9BACT</name>
<feature type="domain" description="ThuA-like" evidence="3">
    <location>
        <begin position="31"/>
        <end position="270"/>
    </location>
</feature>
<dbReference type="Gene3D" id="3.40.50.880">
    <property type="match status" value="1"/>
</dbReference>
<dbReference type="AlphaFoldDB" id="A0A518E2D8"/>
<dbReference type="KEGG" id="lcre:Pla8534_60940"/>
<evidence type="ECO:0000259" key="3">
    <source>
        <dbReference type="Pfam" id="PF06283"/>
    </source>
</evidence>
<evidence type="ECO:0000256" key="2">
    <source>
        <dbReference type="SAM" id="SignalP"/>
    </source>
</evidence>
<dbReference type="Proteomes" id="UP000317648">
    <property type="component" value="Chromosome"/>
</dbReference>
<reference evidence="4 5" key="1">
    <citation type="submission" date="2019-02" db="EMBL/GenBank/DDBJ databases">
        <title>Deep-cultivation of Planctomycetes and their phenomic and genomic characterization uncovers novel biology.</title>
        <authorList>
            <person name="Wiegand S."/>
            <person name="Jogler M."/>
            <person name="Boedeker C."/>
            <person name="Pinto D."/>
            <person name="Vollmers J."/>
            <person name="Rivas-Marin E."/>
            <person name="Kohn T."/>
            <person name="Peeters S.H."/>
            <person name="Heuer A."/>
            <person name="Rast P."/>
            <person name="Oberbeckmann S."/>
            <person name="Bunk B."/>
            <person name="Jeske O."/>
            <person name="Meyerdierks A."/>
            <person name="Storesund J.E."/>
            <person name="Kallscheuer N."/>
            <person name="Luecker S."/>
            <person name="Lage O.M."/>
            <person name="Pohl T."/>
            <person name="Merkel B.J."/>
            <person name="Hornburger P."/>
            <person name="Mueller R.-W."/>
            <person name="Bruemmer F."/>
            <person name="Labrenz M."/>
            <person name="Spormann A.M."/>
            <person name="Op den Camp H."/>
            <person name="Overmann J."/>
            <person name="Amann R."/>
            <person name="Jetten M.S.M."/>
            <person name="Mascher T."/>
            <person name="Medema M.H."/>
            <person name="Devos D.P."/>
            <person name="Kaster A.-K."/>
            <person name="Ovreas L."/>
            <person name="Rohde M."/>
            <person name="Galperin M.Y."/>
            <person name="Jogler C."/>
        </authorList>
    </citation>
    <scope>NUCLEOTIDE SEQUENCE [LARGE SCALE GENOMIC DNA]</scope>
    <source>
        <strain evidence="4 5">Pla85_3_4</strain>
    </source>
</reference>
<sequence length="310" mass="33893" precursor="true">MRFRPCLAAVLLLLSVAVEVVAEDPGAKISVLIVDGQNNHDWQATSPVIAKFLSESDRFVVERATTPPRGEDLSGFRPRFSSHQVVLLNYNGLVWPEATCRDLVDFVSRGGGLVVFHAADNAFPKWDEYNAMIGLGGWGGRSEASGPYLRLRDGKWEPDNTPGAAGKEHGAAPFLVETFAPEHPIMKGLPTKWLHARDQLVFNLRGPAENVEVLAMAFSPDEKGINDYTPMAFTVKYGEGRVFHTPMGHDLTSITCQGFVTLMRRGVEWAATGNVTIPPPSNFPTAEETSSWKPREAVATEASQPAEPQP</sequence>
<proteinExistence type="predicted"/>
<dbReference type="EMBL" id="CP036433">
    <property type="protein sequence ID" value="QDU98233.1"/>
    <property type="molecule type" value="Genomic_DNA"/>
</dbReference>
<evidence type="ECO:0000313" key="5">
    <source>
        <dbReference type="Proteomes" id="UP000317648"/>
    </source>
</evidence>
<gene>
    <name evidence="4" type="ORF">Pla8534_60940</name>
</gene>
<dbReference type="Pfam" id="PF06283">
    <property type="entry name" value="ThuA"/>
    <property type="match status" value="1"/>
</dbReference>
<keyword evidence="2" id="KW-0732">Signal</keyword>
<keyword evidence="5" id="KW-1185">Reference proteome</keyword>
<dbReference type="InterPro" id="IPR029062">
    <property type="entry name" value="Class_I_gatase-like"/>
</dbReference>
<organism evidence="4 5">
    <name type="scientific">Lignipirellula cremea</name>
    <dbReference type="NCBI Taxonomy" id="2528010"/>
    <lineage>
        <taxon>Bacteria</taxon>
        <taxon>Pseudomonadati</taxon>
        <taxon>Planctomycetota</taxon>
        <taxon>Planctomycetia</taxon>
        <taxon>Pirellulales</taxon>
        <taxon>Pirellulaceae</taxon>
        <taxon>Lignipirellula</taxon>
    </lineage>
</organism>
<dbReference type="PANTHER" id="PTHR40469:SF2">
    <property type="entry name" value="GALACTOSE-BINDING DOMAIN-LIKE SUPERFAMILY PROTEIN"/>
    <property type="match status" value="1"/>
</dbReference>
<evidence type="ECO:0000256" key="1">
    <source>
        <dbReference type="SAM" id="MobiDB-lite"/>
    </source>
</evidence>
<dbReference type="RefSeq" id="WP_231756439.1">
    <property type="nucleotide sequence ID" value="NZ_CP036433.1"/>
</dbReference>
<feature type="chain" id="PRO_5022102346" evidence="2">
    <location>
        <begin position="23"/>
        <end position="310"/>
    </location>
</feature>
<dbReference type="SUPFAM" id="SSF52317">
    <property type="entry name" value="Class I glutamine amidotransferase-like"/>
    <property type="match status" value="1"/>
</dbReference>
<dbReference type="InterPro" id="IPR029010">
    <property type="entry name" value="ThuA-like"/>
</dbReference>
<evidence type="ECO:0000313" key="4">
    <source>
        <dbReference type="EMBL" id="QDU98233.1"/>
    </source>
</evidence>
<feature type="region of interest" description="Disordered" evidence="1">
    <location>
        <begin position="275"/>
        <end position="310"/>
    </location>
</feature>
<feature type="signal peptide" evidence="2">
    <location>
        <begin position="1"/>
        <end position="22"/>
    </location>
</feature>
<feature type="compositionally biased region" description="Polar residues" evidence="1">
    <location>
        <begin position="283"/>
        <end position="292"/>
    </location>
</feature>
<dbReference type="PANTHER" id="PTHR40469">
    <property type="entry name" value="SECRETED GLYCOSYL HYDROLASE"/>
    <property type="match status" value="1"/>
</dbReference>